<dbReference type="GO" id="GO:0016020">
    <property type="term" value="C:membrane"/>
    <property type="evidence" value="ECO:0007669"/>
    <property type="project" value="UniProtKB-SubCell"/>
</dbReference>
<evidence type="ECO:0000256" key="5">
    <source>
        <dbReference type="ARBA" id="ARBA00023136"/>
    </source>
</evidence>
<feature type="domain" description="Anoctamin transmembrane" evidence="7">
    <location>
        <begin position="157"/>
        <end position="189"/>
    </location>
</feature>
<dbReference type="VEuPathDB" id="VectorBase:GAUT034430"/>
<feature type="transmembrane region" description="Helical" evidence="6">
    <location>
        <begin position="167"/>
        <end position="196"/>
    </location>
</feature>
<comment type="caution">
    <text evidence="6">Lacks conserved residue(s) required for the propagation of feature annotation.</text>
</comment>
<protein>
    <recommendedName>
        <fullName evidence="6">Anoctamin</fullName>
    </recommendedName>
</protein>
<organism evidence="8 9">
    <name type="scientific">Glossina austeni</name>
    <name type="common">Savannah tsetse fly</name>
    <dbReference type="NCBI Taxonomy" id="7395"/>
    <lineage>
        <taxon>Eukaryota</taxon>
        <taxon>Metazoa</taxon>
        <taxon>Ecdysozoa</taxon>
        <taxon>Arthropoda</taxon>
        <taxon>Hexapoda</taxon>
        <taxon>Insecta</taxon>
        <taxon>Pterygota</taxon>
        <taxon>Neoptera</taxon>
        <taxon>Endopterygota</taxon>
        <taxon>Diptera</taxon>
        <taxon>Brachycera</taxon>
        <taxon>Muscomorpha</taxon>
        <taxon>Hippoboscoidea</taxon>
        <taxon>Glossinidae</taxon>
        <taxon>Glossina</taxon>
    </lineage>
</organism>
<sequence length="220" mass="25984">MKKNLDAPKGARGNKTNKTIVDITFEEFSTTPFNSPIASPERNLERSPLFISLEKQKRYYSRIEKVKSNLEEKFKAAIDDKNDKHLINDPFSEKSEWQVRILKYRDFYNLQELAAITITTGDNSVEITEMYTMRNIWYDHEVSVRQWCRYQPLDYLKEYFGAKMGLYFAWFGFYTYMLLLAAYLFLIFLSLIVPYIRGLLNITDNHDALQALTGRLNIQH</sequence>
<proteinExistence type="inferred from homology"/>
<evidence type="ECO:0000256" key="3">
    <source>
        <dbReference type="ARBA" id="ARBA00022692"/>
    </source>
</evidence>
<dbReference type="EnsemblMetazoa" id="GAUT034430-RA">
    <property type="protein sequence ID" value="GAUT034430-PA"/>
    <property type="gene ID" value="GAUT034430"/>
</dbReference>
<dbReference type="Pfam" id="PF04547">
    <property type="entry name" value="Anoctamin"/>
    <property type="match status" value="1"/>
</dbReference>
<dbReference type="InterPro" id="IPR049452">
    <property type="entry name" value="Anoctamin_TM"/>
</dbReference>
<dbReference type="GO" id="GO:0005254">
    <property type="term" value="F:chloride channel activity"/>
    <property type="evidence" value="ECO:0007669"/>
    <property type="project" value="TreeGrafter"/>
</dbReference>
<dbReference type="Proteomes" id="UP000078200">
    <property type="component" value="Unassembled WGS sequence"/>
</dbReference>
<evidence type="ECO:0000313" key="9">
    <source>
        <dbReference type="Proteomes" id="UP000078200"/>
    </source>
</evidence>
<keyword evidence="5 6" id="KW-0472">Membrane</keyword>
<evidence type="ECO:0000256" key="2">
    <source>
        <dbReference type="ARBA" id="ARBA00009671"/>
    </source>
</evidence>
<evidence type="ECO:0000256" key="1">
    <source>
        <dbReference type="ARBA" id="ARBA00004141"/>
    </source>
</evidence>
<comment type="subcellular location">
    <subcellularLocation>
        <location evidence="1 6">Membrane</location>
        <topology evidence="1 6">Multi-pass membrane protein</topology>
    </subcellularLocation>
</comment>
<dbReference type="InterPro" id="IPR007632">
    <property type="entry name" value="Anoctamin"/>
</dbReference>
<comment type="similarity">
    <text evidence="2 6">Belongs to the anoctamin family.</text>
</comment>
<keyword evidence="4 6" id="KW-1133">Transmembrane helix</keyword>
<name>A0A1A9VE78_GLOAU</name>
<evidence type="ECO:0000313" key="8">
    <source>
        <dbReference type="EnsemblMetazoa" id="GAUT034430-PA"/>
    </source>
</evidence>
<reference evidence="8" key="1">
    <citation type="submission" date="2020-05" db="UniProtKB">
        <authorList>
            <consortium name="EnsemblMetazoa"/>
        </authorList>
    </citation>
    <scope>IDENTIFICATION</scope>
    <source>
        <strain evidence="8">TTRI</strain>
    </source>
</reference>
<dbReference type="PANTHER" id="PTHR12308">
    <property type="entry name" value="ANOCTAMIN"/>
    <property type="match status" value="1"/>
</dbReference>
<keyword evidence="9" id="KW-1185">Reference proteome</keyword>
<dbReference type="AlphaFoldDB" id="A0A1A9VE78"/>
<keyword evidence="3 6" id="KW-0812">Transmembrane</keyword>
<evidence type="ECO:0000259" key="7">
    <source>
        <dbReference type="Pfam" id="PF04547"/>
    </source>
</evidence>
<evidence type="ECO:0000256" key="6">
    <source>
        <dbReference type="RuleBase" id="RU280814"/>
    </source>
</evidence>
<dbReference type="PANTHER" id="PTHR12308:SF73">
    <property type="entry name" value="ANOCTAMIN"/>
    <property type="match status" value="1"/>
</dbReference>
<accession>A0A1A9VE78</accession>
<evidence type="ECO:0000256" key="4">
    <source>
        <dbReference type="ARBA" id="ARBA00022989"/>
    </source>
</evidence>